<evidence type="ECO:0000256" key="1">
    <source>
        <dbReference type="ARBA" id="ARBA00001946"/>
    </source>
</evidence>
<evidence type="ECO:0000256" key="5">
    <source>
        <dbReference type="ARBA" id="ARBA00023277"/>
    </source>
</evidence>
<evidence type="ECO:0000313" key="7">
    <source>
        <dbReference type="Proteomes" id="UP000450676"/>
    </source>
</evidence>
<evidence type="ECO:0000256" key="4">
    <source>
        <dbReference type="ARBA" id="ARBA00022842"/>
    </source>
</evidence>
<name>A0A7X4HCW0_9BURK</name>
<keyword evidence="5" id="KW-0119">Carbohydrate metabolism</keyword>
<dbReference type="AlphaFoldDB" id="A0A7X4HCW0"/>
<dbReference type="Proteomes" id="UP000450676">
    <property type="component" value="Unassembled WGS sequence"/>
</dbReference>
<dbReference type="GO" id="GO:0005975">
    <property type="term" value="P:carbohydrate metabolic process"/>
    <property type="evidence" value="ECO:0007669"/>
    <property type="project" value="InterPro"/>
</dbReference>
<reference evidence="6 7" key="1">
    <citation type="submission" date="2019-12" db="EMBL/GenBank/DDBJ databases">
        <title>Novel species isolated from a subtropical stream in China.</title>
        <authorList>
            <person name="Lu H."/>
        </authorList>
    </citation>
    <scope>NUCLEOTIDE SEQUENCE [LARGE SCALE GENOMIC DNA]</scope>
    <source>
        <strain evidence="6 7">FT127W</strain>
    </source>
</reference>
<evidence type="ECO:0000256" key="3">
    <source>
        <dbReference type="ARBA" id="ARBA00022801"/>
    </source>
</evidence>
<dbReference type="PANTHER" id="PTHR31609:SF1">
    <property type="entry name" value="CARBOHYDRATE DEACETYLASE"/>
    <property type="match status" value="1"/>
</dbReference>
<dbReference type="Gene3D" id="3.20.20.370">
    <property type="entry name" value="Glycoside hydrolase/deacetylase"/>
    <property type="match status" value="1"/>
</dbReference>
<dbReference type="PANTHER" id="PTHR31609">
    <property type="entry name" value="YDJC DEACETYLASE FAMILY MEMBER"/>
    <property type="match status" value="1"/>
</dbReference>
<protein>
    <submittedName>
        <fullName evidence="6">ChbG/HpnK family deacetylase</fullName>
    </submittedName>
</protein>
<gene>
    <name evidence="6" type="ORF">GTP77_14840</name>
</gene>
<accession>A0A7X4HCW0</accession>
<keyword evidence="7" id="KW-1185">Reference proteome</keyword>
<dbReference type="InterPro" id="IPR011330">
    <property type="entry name" value="Glyco_hydro/deAcase_b/a-brl"/>
</dbReference>
<dbReference type="RefSeq" id="WP_161072930.1">
    <property type="nucleotide sequence ID" value="NZ_WWCU01000015.1"/>
</dbReference>
<proteinExistence type="predicted"/>
<dbReference type="InterPro" id="IPR006879">
    <property type="entry name" value="YdjC-like"/>
</dbReference>
<dbReference type="EMBL" id="WWCU01000015">
    <property type="protein sequence ID" value="MYN08614.1"/>
    <property type="molecule type" value="Genomic_DNA"/>
</dbReference>
<dbReference type="Pfam" id="PF04794">
    <property type="entry name" value="YdjC"/>
    <property type="match status" value="1"/>
</dbReference>
<organism evidence="6 7">
    <name type="scientific">Pseudoduganella aquatica</name>
    <dbReference type="NCBI Taxonomy" id="2660641"/>
    <lineage>
        <taxon>Bacteria</taxon>
        <taxon>Pseudomonadati</taxon>
        <taxon>Pseudomonadota</taxon>
        <taxon>Betaproteobacteria</taxon>
        <taxon>Burkholderiales</taxon>
        <taxon>Oxalobacteraceae</taxon>
        <taxon>Telluria group</taxon>
        <taxon>Pseudoduganella</taxon>
    </lineage>
</organism>
<dbReference type="GO" id="GO:0019213">
    <property type="term" value="F:deacetylase activity"/>
    <property type="evidence" value="ECO:0007669"/>
    <property type="project" value="TreeGrafter"/>
</dbReference>
<comment type="cofactor">
    <cofactor evidence="1">
        <name>Mg(2+)</name>
        <dbReference type="ChEBI" id="CHEBI:18420"/>
    </cofactor>
</comment>
<keyword evidence="4" id="KW-0460">Magnesium</keyword>
<comment type="caution">
    <text evidence="6">The sequence shown here is derived from an EMBL/GenBank/DDBJ whole genome shotgun (WGS) entry which is preliminary data.</text>
</comment>
<sequence>MRRLIINADDIGMHPAIDQGVAALAEQGVVTSASIMALGRPDRDALATLRRYGVNLGLHLDFTSAMAHARYGHWRGVGATIAATWARRMPPQQARTVVLGQLHRFGELTGAMPAFIDGHEHVHQFPVIREALMEVLAAGGGHAAVFLRDTRPRRWRGAKAALIGALGAAELARQARRLGLRSNGDFLGVYDLSGQADLPALWRGWLASIAPAGALAMCHPAAAHPALEQFRRREFRFLGSTQFADMLAEFQVQPACWEDTPRHFPVGG</sequence>
<keyword evidence="2" id="KW-0479">Metal-binding</keyword>
<keyword evidence="3" id="KW-0378">Hydrolase</keyword>
<evidence type="ECO:0000313" key="6">
    <source>
        <dbReference type="EMBL" id="MYN08614.1"/>
    </source>
</evidence>
<dbReference type="GO" id="GO:0016787">
    <property type="term" value="F:hydrolase activity"/>
    <property type="evidence" value="ECO:0007669"/>
    <property type="project" value="UniProtKB-KW"/>
</dbReference>
<dbReference type="SUPFAM" id="SSF88713">
    <property type="entry name" value="Glycoside hydrolase/deacetylase"/>
    <property type="match status" value="1"/>
</dbReference>
<dbReference type="GO" id="GO:0046872">
    <property type="term" value="F:metal ion binding"/>
    <property type="evidence" value="ECO:0007669"/>
    <property type="project" value="UniProtKB-KW"/>
</dbReference>
<evidence type="ECO:0000256" key="2">
    <source>
        <dbReference type="ARBA" id="ARBA00022723"/>
    </source>
</evidence>